<dbReference type="GO" id="GO:0000976">
    <property type="term" value="F:transcription cis-regulatory region binding"/>
    <property type="evidence" value="ECO:0007669"/>
    <property type="project" value="TreeGrafter"/>
</dbReference>
<dbReference type="RefSeq" id="WP_146925374.1">
    <property type="nucleotide sequence ID" value="NZ_BJUB01000001.1"/>
</dbReference>
<evidence type="ECO:0000256" key="2">
    <source>
        <dbReference type="ARBA" id="ARBA00023125"/>
    </source>
</evidence>
<dbReference type="GO" id="GO:0003700">
    <property type="term" value="F:DNA-binding transcription factor activity"/>
    <property type="evidence" value="ECO:0007669"/>
    <property type="project" value="TreeGrafter"/>
</dbReference>
<comment type="caution">
    <text evidence="6">The sequence shown here is derived from an EMBL/GenBank/DDBJ whole genome shotgun (WGS) entry which is preliminary data.</text>
</comment>
<evidence type="ECO:0000256" key="1">
    <source>
        <dbReference type="ARBA" id="ARBA00023015"/>
    </source>
</evidence>
<evidence type="ECO:0000313" key="6">
    <source>
        <dbReference type="EMBL" id="GEK19889.1"/>
    </source>
</evidence>
<protein>
    <recommendedName>
        <fullName evidence="5">HTH tetR-type domain-containing protein</fullName>
    </recommendedName>
</protein>
<dbReference type="AlphaFoldDB" id="A0A510UZ82"/>
<evidence type="ECO:0000259" key="5">
    <source>
        <dbReference type="PROSITE" id="PS50977"/>
    </source>
</evidence>
<reference evidence="6 7" key="1">
    <citation type="submission" date="2019-07" db="EMBL/GenBank/DDBJ databases">
        <title>Whole genome shotgun sequence of Cellulomonas xylanilytica NBRC 101102.</title>
        <authorList>
            <person name="Hosoyama A."/>
            <person name="Uohara A."/>
            <person name="Ohji S."/>
            <person name="Ichikawa N."/>
        </authorList>
    </citation>
    <scope>NUCLEOTIDE SEQUENCE [LARGE SCALE GENOMIC DNA]</scope>
    <source>
        <strain evidence="6 7">NBRC 101102</strain>
    </source>
</reference>
<dbReference type="OrthoDB" id="7186128at2"/>
<dbReference type="InterPro" id="IPR009057">
    <property type="entry name" value="Homeodomain-like_sf"/>
</dbReference>
<dbReference type="EMBL" id="BJUB01000001">
    <property type="protein sequence ID" value="GEK19889.1"/>
    <property type="molecule type" value="Genomic_DNA"/>
</dbReference>
<proteinExistence type="predicted"/>
<dbReference type="PANTHER" id="PTHR30055">
    <property type="entry name" value="HTH-TYPE TRANSCRIPTIONAL REGULATOR RUTR"/>
    <property type="match status" value="1"/>
</dbReference>
<accession>A0A510UZ82</accession>
<feature type="DNA-binding region" description="H-T-H motif" evidence="4">
    <location>
        <begin position="37"/>
        <end position="56"/>
    </location>
</feature>
<evidence type="ECO:0000256" key="4">
    <source>
        <dbReference type="PROSITE-ProRule" id="PRU00335"/>
    </source>
</evidence>
<dbReference type="Proteomes" id="UP000321118">
    <property type="component" value="Unassembled WGS sequence"/>
</dbReference>
<keyword evidence="2 4" id="KW-0238">DNA-binding</keyword>
<evidence type="ECO:0000256" key="3">
    <source>
        <dbReference type="ARBA" id="ARBA00023163"/>
    </source>
</evidence>
<dbReference type="PRINTS" id="PR00455">
    <property type="entry name" value="HTHTETR"/>
</dbReference>
<name>A0A510UZ82_9CELL</name>
<gene>
    <name evidence="6" type="ORF">CXY01_04090</name>
</gene>
<dbReference type="Pfam" id="PF00440">
    <property type="entry name" value="TetR_N"/>
    <property type="match status" value="1"/>
</dbReference>
<keyword evidence="3" id="KW-0804">Transcription</keyword>
<dbReference type="Gene3D" id="1.10.357.10">
    <property type="entry name" value="Tetracycline Repressor, domain 2"/>
    <property type="match status" value="1"/>
</dbReference>
<dbReference type="PANTHER" id="PTHR30055:SF234">
    <property type="entry name" value="HTH-TYPE TRANSCRIPTIONAL REGULATOR BETI"/>
    <property type="match status" value="1"/>
</dbReference>
<dbReference type="InterPro" id="IPR001647">
    <property type="entry name" value="HTH_TetR"/>
</dbReference>
<keyword evidence="1" id="KW-0805">Transcription regulation</keyword>
<dbReference type="SUPFAM" id="SSF46689">
    <property type="entry name" value="Homeodomain-like"/>
    <property type="match status" value="1"/>
</dbReference>
<dbReference type="InterPro" id="IPR050109">
    <property type="entry name" value="HTH-type_TetR-like_transc_reg"/>
</dbReference>
<keyword evidence="7" id="KW-1185">Reference proteome</keyword>
<feature type="domain" description="HTH tetR-type" evidence="5">
    <location>
        <begin position="14"/>
        <end position="74"/>
    </location>
</feature>
<sequence length="205" mass="22225">MPSLWRDSIDAHRHAVHDSVLDAAGEILEQAGPTAVTMSSVAERVGIGRAALYRYFSDSRQILLAWHERQVRAHLDQLREVRARAGSTDIALRDVLETYAVLSSGHALGESATALHAADHMQGAERELHVLLRDLVADGVRDGHVRGDVSVDDLVIYCAQALRAASRMASPEAPRTVSTLVLASLQPGGPAMTSSADVQHVRHRH</sequence>
<organism evidence="6 7">
    <name type="scientific">Cellulomonas xylanilytica</name>
    <dbReference type="NCBI Taxonomy" id="233583"/>
    <lineage>
        <taxon>Bacteria</taxon>
        <taxon>Bacillati</taxon>
        <taxon>Actinomycetota</taxon>
        <taxon>Actinomycetes</taxon>
        <taxon>Micrococcales</taxon>
        <taxon>Cellulomonadaceae</taxon>
        <taxon>Cellulomonas</taxon>
    </lineage>
</organism>
<evidence type="ECO:0000313" key="7">
    <source>
        <dbReference type="Proteomes" id="UP000321118"/>
    </source>
</evidence>
<dbReference type="PROSITE" id="PS50977">
    <property type="entry name" value="HTH_TETR_2"/>
    <property type="match status" value="1"/>
</dbReference>